<evidence type="ECO:0000313" key="8">
    <source>
        <dbReference type="Proteomes" id="UP001500635"/>
    </source>
</evidence>
<keyword evidence="1" id="KW-0678">Repressor</keyword>
<reference evidence="8" key="1">
    <citation type="journal article" date="2019" name="Int. J. Syst. Evol. Microbiol.">
        <title>The Global Catalogue of Microorganisms (GCM) 10K type strain sequencing project: providing services to taxonomists for standard genome sequencing and annotation.</title>
        <authorList>
            <consortium name="The Broad Institute Genomics Platform"/>
            <consortium name="The Broad Institute Genome Sequencing Center for Infectious Disease"/>
            <person name="Wu L."/>
            <person name="Ma J."/>
        </authorList>
    </citation>
    <scope>NUCLEOTIDE SEQUENCE [LARGE SCALE GENOMIC DNA]</scope>
    <source>
        <strain evidence="8">JCM 17688</strain>
    </source>
</reference>
<dbReference type="Pfam" id="PF00440">
    <property type="entry name" value="TetR_N"/>
    <property type="match status" value="1"/>
</dbReference>
<dbReference type="Gene3D" id="1.10.357.10">
    <property type="entry name" value="Tetracycline Repressor, domain 2"/>
    <property type="match status" value="1"/>
</dbReference>
<sequence>MPRLSSATRDQRRLRILDAARACVDEYGLEAVSMEMIVARTGMSTGAVYRYFAGKEDIIRAAVIDGTTGAIDAIEPILTQAPPLPPGPFLTAVLTAVLGYSTSGDTDLTGVAVHGWSHSRSDDTLRAEMCRAQRRLRTGYSAVARHWQAAGIIDPSVDPAEIGQLLLSLTLGYVAQLALTGDASVQAHAAALDAFTSVSGNSRRR</sequence>
<feature type="domain" description="HTH tetR-type" evidence="6">
    <location>
        <begin position="10"/>
        <end position="70"/>
    </location>
</feature>
<keyword evidence="3 5" id="KW-0238">DNA-binding</keyword>
<accession>A0ABP8JI05</accession>
<dbReference type="InterPro" id="IPR009057">
    <property type="entry name" value="Homeodomain-like_sf"/>
</dbReference>
<dbReference type="InterPro" id="IPR036271">
    <property type="entry name" value="Tet_transcr_reg_TetR-rel_C_sf"/>
</dbReference>
<dbReference type="PANTHER" id="PTHR30055:SF234">
    <property type="entry name" value="HTH-TYPE TRANSCRIPTIONAL REGULATOR BETI"/>
    <property type="match status" value="1"/>
</dbReference>
<dbReference type="RefSeq" id="WP_344994475.1">
    <property type="nucleotide sequence ID" value="NZ_BAABFR010000024.1"/>
</dbReference>
<dbReference type="InterPro" id="IPR001647">
    <property type="entry name" value="HTH_TetR"/>
</dbReference>
<dbReference type="PROSITE" id="PS50977">
    <property type="entry name" value="HTH_TETR_2"/>
    <property type="match status" value="1"/>
</dbReference>
<organism evidence="7 8">
    <name type="scientific">Tsukamurella soli</name>
    <dbReference type="NCBI Taxonomy" id="644556"/>
    <lineage>
        <taxon>Bacteria</taxon>
        <taxon>Bacillati</taxon>
        <taxon>Actinomycetota</taxon>
        <taxon>Actinomycetes</taxon>
        <taxon>Mycobacteriales</taxon>
        <taxon>Tsukamurellaceae</taxon>
        <taxon>Tsukamurella</taxon>
    </lineage>
</organism>
<dbReference type="EMBL" id="BAABFR010000024">
    <property type="protein sequence ID" value="GAA4391087.1"/>
    <property type="molecule type" value="Genomic_DNA"/>
</dbReference>
<evidence type="ECO:0000256" key="3">
    <source>
        <dbReference type="ARBA" id="ARBA00023125"/>
    </source>
</evidence>
<keyword evidence="2" id="KW-0805">Transcription regulation</keyword>
<evidence type="ECO:0000256" key="1">
    <source>
        <dbReference type="ARBA" id="ARBA00022491"/>
    </source>
</evidence>
<evidence type="ECO:0000313" key="7">
    <source>
        <dbReference type="EMBL" id="GAA4391087.1"/>
    </source>
</evidence>
<dbReference type="Proteomes" id="UP001500635">
    <property type="component" value="Unassembled WGS sequence"/>
</dbReference>
<evidence type="ECO:0000259" key="6">
    <source>
        <dbReference type="PROSITE" id="PS50977"/>
    </source>
</evidence>
<proteinExistence type="predicted"/>
<evidence type="ECO:0000256" key="4">
    <source>
        <dbReference type="ARBA" id="ARBA00023163"/>
    </source>
</evidence>
<name>A0ABP8JI05_9ACTN</name>
<dbReference type="InterPro" id="IPR039538">
    <property type="entry name" value="BetI_C"/>
</dbReference>
<dbReference type="InterPro" id="IPR050109">
    <property type="entry name" value="HTH-type_TetR-like_transc_reg"/>
</dbReference>
<keyword evidence="8" id="KW-1185">Reference proteome</keyword>
<dbReference type="PRINTS" id="PR00455">
    <property type="entry name" value="HTHTETR"/>
</dbReference>
<keyword evidence="4" id="KW-0804">Transcription</keyword>
<protein>
    <recommendedName>
        <fullName evidence="6">HTH tetR-type domain-containing protein</fullName>
    </recommendedName>
</protein>
<dbReference type="Pfam" id="PF13977">
    <property type="entry name" value="TetR_C_6"/>
    <property type="match status" value="1"/>
</dbReference>
<evidence type="ECO:0000256" key="5">
    <source>
        <dbReference type="PROSITE-ProRule" id="PRU00335"/>
    </source>
</evidence>
<feature type="DNA-binding region" description="H-T-H motif" evidence="5">
    <location>
        <begin position="33"/>
        <end position="52"/>
    </location>
</feature>
<dbReference type="PANTHER" id="PTHR30055">
    <property type="entry name" value="HTH-TYPE TRANSCRIPTIONAL REGULATOR RUTR"/>
    <property type="match status" value="1"/>
</dbReference>
<dbReference type="SUPFAM" id="SSF46689">
    <property type="entry name" value="Homeodomain-like"/>
    <property type="match status" value="1"/>
</dbReference>
<gene>
    <name evidence="7" type="ORF">GCM10023147_19740</name>
</gene>
<dbReference type="SUPFAM" id="SSF48498">
    <property type="entry name" value="Tetracyclin repressor-like, C-terminal domain"/>
    <property type="match status" value="1"/>
</dbReference>
<comment type="caution">
    <text evidence="7">The sequence shown here is derived from an EMBL/GenBank/DDBJ whole genome shotgun (WGS) entry which is preliminary data.</text>
</comment>
<evidence type="ECO:0000256" key="2">
    <source>
        <dbReference type="ARBA" id="ARBA00023015"/>
    </source>
</evidence>